<keyword evidence="2" id="KW-0732">Signal</keyword>
<proteinExistence type="predicted"/>
<dbReference type="GO" id="GO:0006457">
    <property type="term" value="P:protein folding"/>
    <property type="evidence" value="ECO:0007669"/>
    <property type="project" value="InterPro"/>
</dbReference>
<evidence type="ECO:0000256" key="2">
    <source>
        <dbReference type="SAM" id="SignalP"/>
    </source>
</evidence>
<evidence type="ECO:0008006" key="4">
    <source>
        <dbReference type="Google" id="ProtNLM"/>
    </source>
</evidence>
<dbReference type="AlphaFoldDB" id="A0A7R9WSK8"/>
<feature type="region of interest" description="Disordered" evidence="1">
    <location>
        <begin position="166"/>
        <end position="190"/>
    </location>
</feature>
<feature type="chain" id="PRO_5030974864" description="Trigger factor ribosome-binding bacterial domain-containing protein" evidence="2">
    <location>
        <begin position="27"/>
        <end position="269"/>
    </location>
</feature>
<feature type="compositionally biased region" description="Basic residues" evidence="1">
    <location>
        <begin position="168"/>
        <end position="186"/>
    </location>
</feature>
<dbReference type="EMBL" id="HBEF01009971">
    <property type="protein sequence ID" value="CAD8334162.1"/>
    <property type="molecule type" value="Transcribed_RNA"/>
</dbReference>
<sequence length="269" mass="29014">MKTTTAAASAIVATAILCASLQLVHGFAPAVVPRNAAHITSLSSSPGDAWSGDVVQGGDIRGCSLQAVGEQPITEWIVKIDGVEADLGGFSEVIYKKITSDAKQQRFQGFRPGTIPPHLQPTYRAFTMDECARETVMEAMAQNNVRTFTDARTDMTVESVSIPPLAAKKGRKKGGRKNKGGKKNKKVATPEFSGFDAVSDQLDGITREAEPEPAVEVVPQWRTFDTMQEAIDAGWKPGQSFSFVAKNVRGQMVKGDKDLTTERPLGLNY</sequence>
<gene>
    <name evidence="3" type="ORF">CAUS1442_LOCUS6267</name>
</gene>
<name>A0A7R9WSK8_9STRA</name>
<organism evidence="3">
    <name type="scientific">Craspedostauros australis</name>
    <dbReference type="NCBI Taxonomy" id="1486917"/>
    <lineage>
        <taxon>Eukaryota</taxon>
        <taxon>Sar</taxon>
        <taxon>Stramenopiles</taxon>
        <taxon>Ochrophyta</taxon>
        <taxon>Bacillariophyta</taxon>
        <taxon>Bacillariophyceae</taxon>
        <taxon>Bacillariophycidae</taxon>
        <taxon>Naviculales</taxon>
        <taxon>Naviculaceae</taxon>
        <taxon>Craspedostauros</taxon>
    </lineage>
</organism>
<accession>A0A7R9WSK8</accession>
<dbReference type="InterPro" id="IPR036611">
    <property type="entry name" value="Trigger_fac_ribosome-bd_sf"/>
</dbReference>
<protein>
    <recommendedName>
        <fullName evidence="4">Trigger factor ribosome-binding bacterial domain-containing protein</fullName>
    </recommendedName>
</protein>
<evidence type="ECO:0000256" key="1">
    <source>
        <dbReference type="SAM" id="MobiDB-lite"/>
    </source>
</evidence>
<dbReference type="SUPFAM" id="SSF102735">
    <property type="entry name" value="Trigger factor ribosome-binding domain"/>
    <property type="match status" value="1"/>
</dbReference>
<reference evidence="3" key="1">
    <citation type="submission" date="2021-01" db="EMBL/GenBank/DDBJ databases">
        <authorList>
            <person name="Corre E."/>
            <person name="Pelletier E."/>
            <person name="Niang G."/>
            <person name="Scheremetjew M."/>
            <person name="Finn R."/>
            <person name="Kale V."/>
            <person name="Holt S."/>
            <person name="Cochrane G."/>
            <person name="Meng A."/>
            <person name="Brown T."/>
            <person name="Cohen L."/>
        </authorList>
    </citation>
    <scope>NUCLEOTIDE SEQUENCE</scope>
    <source>
        <strain evidence="3">CCMP3328</strain>
    </source>
</reference>
<evidence type="ECO:0000313" key="3">
    <source>
        <dbReference type="EMBL" id="CAD8334162.1"/>
    </source>
</evidence>
<dbReference type="GO" id="GO:0015031">
    <property type="term" value="P:protein transport"/>
    <property type="evidence" value="ECO:0007669"/>
    <property type="project" value="InterPro"/>
</dbReference>
<feature type="signal peptide" evidence="2">
    <location>
        <begin position="1"/>
        <end position="26"/>
    </location>
</feature>